<keyword evidence="3" id="KW-1185">Reference proteome</keyword>
<sequence>MLRPLPLPGAVTSRDRVRLLAVPSVALVVARLRAAVPDLEVTDEVLDLVAELCEVLDGLPLAQELAVAQVRALGLAEVVVRARAGLDDGCLPPRRGIPRRHRSLNAAITWSVARLSAPERQLFARLTVFAGGFSDAAAQQVLGEPGRDVRPVLAMLVEHSLVEAAHDGGAVRYRMLDTLRRHAAGLL</sequence>
<gene>
    <name evidence="2" type="ORF">ACFPBZ_29510</name>
</gene>
<dbReference type="EMBL" id="JBHSIV010000105">
    <property type="protein sequence ID" value="MFC5066373.1"/>
    <property type="molecule type" value="Genomic_DNA"/>
</dbReference>
<dbReference type="Proteomes" id="UP001595947">
    <property type="component" value="Unassembled WGS sequence"/>
</dbReference>
<evidence type="ECO:0000313" key="2">
    <source>
        <dbReference type="EMBL" id="MFC5066373.1"/>
    </source>
</evidence>
<evidence type="ECO:0000313" key="3">
    <source>
        <dbReference type="Proteomes" id="UP001595947"/>
    </source>
</evidence>
<feature type="non-terminal residue" evidence="2">
    <location>
        <position position="187"/>
    </location>
</feature>
<proteinExistence type="predicted"/>
<reference evidence="3" key="1">
    <citation type="journal article" date="2019" name="Int. J. Syst. Evol. Microbiol.">
        <title>The Global Catalogue of Microorganisms (GCM) 10K type strain sequencing project: providing services to taxonomists for standard genome sequencing and annotation.</title>
        <authorList>
            <consortium name="The Broad Institute Genomics Platform"/>
            <consortium name="The Broad Institute Genome Sequencing Center for Infectious Disease"/>
            <person name="Wu L."/>
            <person name="Ma J."/>
        </authorList>
    </citation>
    <scope>NUCLEOTIDE SEQUENCE [LARGE SCALE GENOMIC DNA]</scope>
    <source>
        <strain evidence="3">CGMCC 4.7093</strain>
    </source>
</reference>
<evidence type="ECO:0000259" key="1">
    <source>
        <dbReference type="Pfam" id="PF25872"/>
    </source>
</evidence>
<comment type="caution">
    <text evidence="2">The sequence shown here is derived from an EMBL/GenBank/DDBJ whole genome shotgun (WGS) entry which is preliminary data.</text>
</comment>
<accession>A0ABV9YX28</accession>
<dbReference type="PANTHER" id="PTHR47691">
    <property type="entry name" value="REGULATOR-RELATED"/>
    <property type="match status" value="1"/>
</dbReference>
<dbReference type="PANTHER" id="PTHR47691:SF3">
    <property type="entry name" value="HTH-TYPE TRANSCRIPTIONAL REGULATOR RV0890C-RELATED"/>
    <property type="match status" value="1"/>
</dbReference>
<name>A0ABV9YX28_9PSEU</name>
<protein>
    <submittedName>
        <fullName evidence="2">AfsR/SARP family transcriptional regulator</fullName>
    </submittedName>
</protein>
<dbReference type="Pfam" id="PF25872">
    <property type="entry name" value="HTH_77"/>
    <property type="match status" value="1"/>
</dbReference>
<organism evidence="2 3">
    <name type="scientific">Actinomycetospora atypica</name>
    <dbReference type="NCBI Taxonomy" id="1290095"/>
    <lineage>
        <taxon>Bacteria</taxon>
        <taxon>Bacillati</taxon>
        <taxon>Actinomycetota</taxon>
        <taxon>Actinomycetes</taxon>
        <taxon>Pseudonocardiales</taxon>
        <taxon>Pseudonocardiaceae</taxon>
        <taxon>Actinomycetospora</taxon>
    </lineage>
</organism>
<dbReference type="InterPro" id="IPR058852">
    <property type="entry name" value="HTH_77"/>
</dbReference>
<feature type="domain" description="Winged helix-turn-helix" evidence="1">
    <location>
        <begin position="115"/>
        <end position="185"/>
    </location>
</feature>